<dbReference type="PROSITE" id="PS00070">
    <property type="entry name" value="ALDEHYDE_DEHYDR_CYS"/>
    <property type="match status" value="1"/>
</dbReference>
<keyword evidence="5 7" id="KW-0642">Proline metabolism</keyword>
<keyword evidence="4 7" id="KW-0520">NAD</keyword>
<dbReference type="InterPro" id="IPR015590">
    <property type="entry name" value="Aldehyde_DH_dom"/>
</dbReference>
<evidence type="ECO:0000313" key="10">
    <source>
        <dbReference type="EMBL" id="KAG2208305.1"/>
    </source>
</evidence>
<dbReference type="CDD" id="cd07123">
    <property type="entry name" value="ALDH_F4-17_P5CDH"/>
    <property type="match status" value="1"/>
</dbReference>
<name>A0A8H7RDF2_9FUNG</name>
<dbReference type="OrthoDB" id="5322683at2759"/>
<dbReference type="SUPFAM" id="SSF53720">
    <property type="entry name" value="ALDH-like"/>
    <property type="match status" value="1"/>
</dbReference>
<accession>A0A8H7RDF2</accession>
<evidence type="ECO:0000256" key="2">
    <source>
        <dbReference type="ARBA" id="ARBA00009986"/>
    </source>
</evidence>
<dbReference type="UniPathway" id="UPA00261">
    <property type="reaction ID" value="UER00374"/>
</dbReference>
<gene>
    <name evidence="10" type="ORF">INT47_006161</name>
</gene>
<sequence>ARVDINSLLSSSFIFIYHKNIMATPTLAHFKLPQIDNEPMLNYAPGSAERIKIEAAVKAMVAQGTVEIPVVINGEKIFTGKVSEQLNPSNHKSVVAKFHEADAVLTQRAIDGALAAKEKWESLPFNDRVAVFLKAADLLATKYRYKVMAATMLGQGKNIWQAEIDAAAELCDFLRFNCKYAEEIYSQQPPKNASGTWNRTEFRGLEGFVLAVSPFNFTAIGGNLPAAPALMGNVVLWKPSPGAVHSNYLVYEILVEAGLPAGVIQFVPGPAEEICGHAIASPDFTSLHFTGSTHVFRKLWREIGNNIDNYKSYPRVVGETGGKNYHLLHPSLDEDGVRHAALQTIRGAFEYQGQKCSACSRAYIPSSKFAQFKKDIVEEHAKISQGPVTEFHHFAGPVINKFAFDKIKSYIDHIAVDDDSEIIAGGKCDDSVGYFIEPTIIVTKNKFAKTLTEEIFGPVVTIYVYEDADFEATCKLVGETTQYGLTGAFFAKDRDSIVKGSNLLRNTAGNFYINDKCTGAVVGQQPFGGGRASGTNDKAGSWSLLTRFISTRTIKESFVPIEHFVYPSNAV</sequence>
<evidence type="ECO:0000259" key="9">
    <source>
        <dbReference type="Pfam" id="PF00171"/>
    </source>
</evidence>
<evidence type="ECO:0000256" key="4">
    <source>
        <dbReference type="ARBA" id="ARBA00023027"/>
    </source>
</evidence>
<evidence type="ECO:0000256" key="7">
    <source>
        <dbReference type="RuleBase" id="RU366016"/>
    </source>
</evidence>
<dbReference type="InterPro" id="IPR050485">
    <property type="entry name" value="Proline_metab_enzyme"/>
</dbReference>
<dbReference type="GO" id="GO:0005759">
    <property type="term" value="C:mitochondrial matrix"/>
    <property type="evidence" value="ECO:0007669"/>
    <property type="project" value="TreeGrafter"/>
</dbReference>
<dbReference type="FunFam" id="3.40.605.10:FF:000006">
    <property type="entry name" value="1-pyrroline-5-carboxylate dehydrogenase"/>
    <property type="match status" value="1"/>
</dbReference>
<feature type="non-terminal residue" evidence="10">
    <location>
        <position position="1"/>
    </location>
</feature>
<dbReference type="EC" id="1.2.1.88" evidence="7"/>
<dbReference type="PANTHER" id="PTHR42862:SF1">
    <property type="entry name" value="DELTA-1-PYRROLINE-5-CARBOXYLATE DEHYDROGENASE 2, ISOFORM A-RELATED"/>
    <property type="match status" value="1"/>
</dbReference>
<dbReference type="AlphaFoldDB" id="A0A8H7RDF2"/>
<keyword evidence="3 7" id="KW-0560">Oxidoreductase</keyword>
<comment type="caution">
    <text evidence="10">The sequence shown here is derived from an EMBL/GenBank/DDBJ whole genome shotgun (WGS) entry which is preliminary data.</text>
</comment>
<dbReference type="InterPro" id="IPR005931">
    <property type="entry name" value="P5CDH/ALDH4A1"/>
</dbReference>
<evidence type="ECO:0000256" key="1">
    <source>
        <dbReference type="ARBA" id="ARBA00004786"/>
    </source>
</evidence>
<dbReference type="GO" id="GO:0003842">
    <property type="term" value="F:L-glutamate gamma-semialdehyde dehydrogenase activity"/>
    <property type="evidence" value="ECO:0007669"/>
    <property type="project" value="UniProtKB-UniRule"/>
</dbReference>
<evidence type="ECO:0000313" key="11">
    <source>
        <dbReference type="Proteomes" id="UP000603453"/>
    </source>
</evidence>
<feature type="domain" description="Aldehyde dehydrogenase" evidence="9">
    <location>
        <begin position="83"/>
        <end position="551"/>
    </location>
</feature>
<dbReference type="PANTHER" id="PTHR42862">
    <property type="entry name" value="DELTA-1-PYRROLINE-5-CARBOXYLATE DEHYDROGENASE 1, ISOFORM A-RELATED"/>
    <property type="match status" value="1"/>
</dbReference>
<evidence type="ECO:0000256" key="6">
    <source>
        <dbReference type="ARBA" id="ARBA00048142"/>
    </source>
</evidence>
<dbReference type="FunFam" id="3.40.309.10:FF:000005">
    <property type="entry name" value="1-pyrroline-5-carboxylate dehydrogenase 1"/>
    <property type="match status" value="1"/>
</dbReference>
<dbReference type="Proteomes" id="UP000603453">
    <property type="component" value="Unassembled WGS sequence"/>
</dbReference>
<dbReference type="InterPro" id="IPR016163">
    <property type="entry name" value="Ald_DH_C"/>
</dbReference>
<proteinExistence type="inferred from homology"/>
<dbReference type="InterPro" id="IPR016160">
    <property type="entry name" value="Ald_DH_CS_CYS"/>
</dbReference>
<dbReference type="Pfam" id="PF00171">
    <property type="entry name" value="Aldedh"/>
    <property type="match status" value="1"/>
</dbReference>
<comment type="similarity">
    <text evidence="2 7">Belongs to the aldehyde dehydrogenase family.</text>
</comment>
<evidence type="ECO:0000256" key="8">
    <source>
        <dbReference type="RuleBase" id="RU366030"/>
    </source>
</evidence>
<comment type="pathway">
    <text evidence="1 7">Amino-acid degradation; L-proline degradation into L-glutamate; L-glutamate from L-proline: step 2/2.</text>
</comment>
<dbReference type="EMBL" id="JAEPRD010000020">
    <property type="protein sequence ID" value="KAG2208305.1"/>
    <property type="molecule type" value="Genomic_DNA"/>
</dbReference>
<dbReference type="InterPro" id="IPR016161">
    <property type="entry name" value="Ald_DH/histidinol_DH"/>
</dbReference>
<dbReference type="GO" id="GO:0010133">
    <property type="term" value="P:L-proline catabolic process to L-glutamate"/>
    <property type="evidence" value="ECO:0007669"/>
    <property type="project" value="UniProtKB-UniRule"/>
</dbReference>
<protein>
    <recommendedName>
        <fullName evidence="7 8">Multifunctional fusion protein</fullName>
    </recommendedName>
    <domain>
        <recommendedName>
            <fullName evidence="8">Delta-1-pyrroline-5-carboxylate dehydrogenase</fullName>
            <shortName evidence="8">P5C dehydrogenase</shortName>
        </recommendedName>
        <alternativeName>
            <fullName evidence="7">L-glutamate gamma-semialdehyde dehydrogenase</fullName>
        </alternativeName>
    </domain>
    <domain>
        <recommendedName>
            <fullName evidence="7">L-glutamate gamma-semialdehyde dehydrogenase</fullName>
            <ecNumber evidence="7">1.2.1.88</ecNumber>
        </recommendedName>
    </domain>
</protein>
<organism evidence="10 11">
    <name type="scientific">Mucor saturninus</name>
    <dbReference type="NCBI Taxonomy" id="64648"/>
    <lineage>
        <taxon>Eukaryota</taxon>
        <taxon>Fungi</taxon>
        <taxon>Fungi incertae sedis</taxon>
        <taxon>Mucoromycota</taxon>
        <taxon>Mucoromycotina</taxon>
        <taxon>Mucoromycetes</taxon>
        <taxon>Mucorales</taxon>
        <taxon>Mucorineae</taxon>
        <taxon>Mucoraceae</taxon>
        <taxon>Mucor</taxon>
    </lineage>
</organism>
<dbReference type="NCBIfam" id="TIGR01236">
    <property type="entry name" value="D1pyr5carbox1"/>
    <property type="match status" value="1"/>
</dbReference>
<comment type="catalytic activity">
    <reaction evidence="6 7">
        <text>L-glutamate 5-semialdehyde + NAD(+) + H2O = L-glutamate + NADH + 2 H(+)</text>
        <dbReference type="Rhea" id="RHEA:30235"/>
        <dbReference type="ChEBI" id="CHEBI:15377"/>
        <dbReference type="ChEBI" id="CHEBI:15378"/>
        <dbReference type="ChEBI" id="CHEBI:29985"/>
        <dbReference type="ChEBI" id="CHEBI:57540"/>
        <dbReference type="ChEBI" id="CHEBI:57945"/>
        <dbReference type="ChEBI" id="CHEBI:58066"/>
        <dbReference type="EC" id="1.2.1.88"/>
    </reaction>
</comment>
<dbReference type="Gene3D" id="3.40.605.10">
    <property type="entry name" value="Aldehyde Dehydrogenase, Chain A, domain 1"/>
    <property type="match status" value="1"/>
</dbReference>
<evidence type="ECO:0000256" key="3">
    <source>
        <dbReference type="ARBA" id="ARBA00023002"/>
    </source>
</evidence>
<evidence type="ECO:0000256" key="5">
    <source>
        <dbReference type="ARBA" id="ARBA00023062"/>
    </source>
</evidence>
<dbReference type="Gene3D" id="3.40.309.10">
    <property type="entry name" value="Aldehyde Dehydrogenase, Chain A, domain 2"/>
    <property type="match status" value="1"/>
</dbReference>
<reference evidence="10" key="1">
    <citation type="submission" date="2020-12" db="EMBL/GenBank/DDBJ databases">
        <title>Metabolic potential, ecology and presence of endohyphal bacteria is reflected in genomic diversity of Mucoromycotina.</title>
        <authorList>
            <person name="Muszewska A."/>
            <person name="Okrasinska A."/>
            <person name="Steczkiewicz K."/>
            <person name="Drgas O."/>
            <person name="Orlowska M."/>
            <person name="Perlinska-Lenart U."/>
            <person name="Aleksandrzak-Piekarczyk T."/>
            <person name="Szatraj K."/>
            <person name="Zielenkiewicz U."/>
            <person name="Pilsyk S."/>
            <person name="Malc E."/>
            <person name="Mieczkowski P."/>
            <person name="Kruszewska J.S."/>
            <person name="Biernat P."/>
            <person name="Pawlowska J."/>
        </authorList>
    </citation>
    <scope>NUCLEOTIDE SEQUENCE</scope>
    <source>
        <strain evidence="10">WA0000017839</strain>
    </source>
</reference>
<dbReference type="InterPro" id="IPR016162">
    <property type="entry name" value="Ald_DH_N"/>
</dbReference>
<keyword evidence="11" id="KW-1185">Reference proteome</keyword>